<reference evidence="9 10" key="1">
    <citation type="journal article" date="2017" name="Nat. Commun.">
        <title>Genome assembly with in vitro proximity ligation data and whole-genome triplication in lettuce.</title>
        <authorList>
            <person name="Reyes-Chin-Wo S."/>
            <person name="Wang Z."/>
            <person name="Yang X."/>
            <person name="Kozik A."/>
            <person name="Arikit S."/>
            <person name="Song C."/>
            <person name="Xia L."/>
            <person name="Froenicke L."/>
            <person name="Lavelle D.O."/>
            <person name="Truco M.J."/>
            <person name="Xia R."/>
            <person name="Zhu S."/>
            <person name="Xu C."/>
            <person name="Xu H."/>
            <person name="Xu X."/>
            <person name="Cox K."/>
            <person name="Korf I."/>
            <person name="Meyers B.C."/>
            <person name="Michelmore R.W."/>
        </authorList>
    </citation>
    <scope>NUCLEOTIDE SEQUENCE [LARGE SCALE GENOMIC DNA]</scope>
    <source>
        <strain evidence="10">cv. Salinas</strain>
        <tissue evidence="9">Seedlings</tissue>
    </source>
</reference>
<dbReference type="EC" id="3.3.2.10" evidence="2"/>
<dbReference type="FunFam" id="3.40.50.1820:FF:000161">
    <property type="entry name" value="Epoxide hydrolase"/>
    <property type="match status" value="1"/>
</dbReference>
<evidence type="ECO:0000256" key="7">
    <source>
        <dbReference type="ARBA" id="ARBA00093212"/>
    </source>
</evidence>
<evidence type="ECO:0000259" key="8">
    <source>
        <dbReference type="Pfam" id="PF00561"/>
    </source>
</evidence>
<dbReference type="Proteomes" id="UP000235145">
    <property type="component" value="Unassembled WGS sequence"/>
</dbReference>
<comment type="catalytic activity">
    <reaction evidence="5">
        <text>an epoxide + H2O = an ethanediol</text>
        <dbReference type="Rhea" id="RHEA:19037"/>
        <dbReference type="ChEBI" id="CHEBI:15377"/>
        <dbReference type="ChEBI" id="CHEBI:32955"/>
        <dbReference type="ChEBI" id="CHEBI:140594"/>
        <dbReference type="EC" id="3.3.2.10"/>
    </reaction>
    <physiologicalReaction direction="left-to-right" evidence="5">
        <dbReference type="Rhea" id="RHEA:19038"/>
    </physiologicalReaction>
</comment>
<accession>A0A9R1VML1</accession>
<keyword evidence="3" id="KW-0378">Hydrolase</keyword>
<dbReference type="EMBL" id="NBSK02000005">
    <property type="protein sequence ID" value="KAJ0208079.1"/>
    <property type="molecule type" value="Genomic_DNA"/>
</dbReference>
<evidence type="ECO:0000256" key="6">
    <source>
        <dbReference type="ARBA" id="ARBA00058358"/>
    </source>
</evidence>
<dbReference type="InterPro" id="IPR000073">
    <property type="entry name" value="AB_hydrolase_1"/>
</dbReference>
<comment type="caution">
    <text evidence="9">The sequence shown here is derived from an EMBL/GenBank/DDBJ whole genome shotgun (WGS) entry which is preliminary data.</text>
</comment>
<protein>
    <recommendedName>
        <fullName evidence="2">soluble epoxide hydrolase</fullName>
        <ecNumber evidence="2">3.3.2.10</ecNumber>
    </recommendedName>
</protein>
<name>A0A9R1VML1_LACSA</name>
<gene>
    <name evidence="9" type="ORF">LSAT_V11C500298230</name>
</gene>
<dbReference type="PRINTS" id="PR00111">
    <property type="entry name" value="ABHYDROLASE"/>
</dbReference>
<dbReference type="PRINTS" id="PR00412">
    <property type="entry name" value="EPOXHYDRLASE"/>
</dbReference>
<dbReference type="InterPro" id="IPR000639">
    <property type="entry name" value="Epox_hydrolase-like"/>
</dbReference>
<dbReference type="Pfam" id="PF00561">
    <property type="entry name" value="Abhydrolase_1"/>
    <property type="match status" value="1"/>
</dbReference>
<keyword evidence="10" id="KW-1185">Reference proteome</keyword>
<comment type="function">
    <text evidence="6">Epoxide hydrolase involved in the biosynthesis of cucurbitacin and mogroside tetracyclic triterpene natural products (e.g. siamenoside I and mogrosides IV, V and VI). Cucurbitacins have cytotoxic properties and exhibit deterrent taste as a defense barrier against herbivores. Mogrosides are nonsugar highly oxygenated compounds used as high-intensity zero-calorie sweeteners; they also possess pharmacological properties such as regulating immunity, lowering blood sugar and lipid levels, protecting the liver, and acting as antioxidants and antitumor agents. Catalyzes the hydrolysis of aromatic epoxide-containing substrates, such as the conversion of 24,25-epoxycucurbitadienol to 24,25-dihydroxycucurbitadienol.</text>
</comment>
<evidence type="ECO:0000256" key="4">
    <source>
        <dbReference type="ARBA" id="ARBA00038334"/>
    </source>
</evidence>
<comment type="catalytic activity">
    <reaction evidence="7">
        <text>(24S)-24,25-epoxycucurbitadienol + H2O = (24R)-24,25-dihydroxycucurbitadienol</text>
        <dbReference type="Rhea" id="RHEA:81855"/>
        <dbReference type="ChEBI" id="CHEBI:15377"/>
        <dbReference type="ChEBI" id="CHEBI:229949"/>
        <dbReference type="ChEBI" id="CHEBI:229950"/>
    </reaction>
    <physiologicalReaction direction="left-to-right" evidence="7">
        <dbReference type="Rhea" id="RHEA:81856"/>
    </physiologicalReaction>
</comment>
<proteinExistence type="inferred from homology"/>
<feature type="domain" description="AB hydrolase-1" evidence="8">
    <location>
        <begin position="35"/>
        <end position="147"/>
    </location>
</feature>
<dbReference type="SUPFAM" id="SSF53474">
    <property type="entry name" value="alpha/beta-Hydrolases"/>
    <property type="match status" value="1"/>
</dbReference>
<evidence type="ECO:0000256" key="2">
    <source>
        <dbReference type="ARBA" id="ARBA00013006"/>
    </source>
</evidence>
<dbReference type="PANTHER" id="PTHR43329">
    <property type="entry name" value="EPOXIDE HYDROLASE"/>
    <property type="match status" value="1"/>
</dbReference>
<evidence type="ECO:0000256" key="5">
    <source>
        <dbReference type="ARBA" id="ARBA00051067"/>
    </source>
</evidence>
<sequence>MSNHNKMSIYMEKIQHKNIKVNGINMHVAEIGEGPVVLFVHGFPELWYTRRHQMLYISSKGYRAITPDLRGFGDSEAPPSSTSYMAFHVVGDLVCLLDSLGLDKVFLVGHDWGAIISWYLCLFRPDRIKALVNMSVVYKPRNPSVKPVDLTRHTFGDDFYICRFQVIYICRLQEIGWEAEFAKVDIKKLLASSYFQRDPTPPMLPKHFANVFQHAPPYTIPSWFTQQDLDYFASKYHATGFAGPLNYYRCFDLNWELCATWTGSKIMVPVKFIVGELDLVYSFPGTKEYIHGGGFKELVPGLENIVVMEGAAHFINQEKPQEINNHIYDFITKF</sequence>
<dbReference type="GO" id="GO:0016787">
    <property type="term" value="F:hydrolase activity"/>
    <property type="evidence" value="ECO:0000318"/>
    <property type="project" value="GO_Central"/>
</dbReference>
<dbReference type="AlphaFoldDB" id="A0A9R1VML1"/>
<dbReference type="InterPro" id="IPR029058">
    <property type="entry name" value="AB_hydrolase_fold"/>
</dbReference>
<evidence type="ECO:0000313" key="9">
    <source>
        <dbReference type="EMBL" id="KAJ0208079.1"/>
    </source>
</evidence>
<comment type="pathway">
    <text evidence="1">Secondary metabolite biosynthesis; terpenoid biosynthesis.</text>
</comment>
<organism evidence="9 10">
    <name type="scientific">Lactuca sativa</name>
    <name type="common">Garden lettuce</name>
    <dbReference type="NCBI Taxonomy" id="4236"/>
    <lineage>
        <taxon>Eukaryota</taxon>
        <taxon>Viridiplantae</taxon>
        <taxon>Streptophyta</taxon>
        <taxon>Embryophyta</taxon>
        <taxon>Tracheophyta</taxon>
        <taxon>Spermatophyta</taxon>
        <taxon>Magnoliopsida</taxon>
        <taxon>eudicotyledons</taxon>
        <taxon>Gunneridae</taxon>
        <taxon>Pentapetalae</taxon>
        <taxon>asterids</taxon>
        <taxon>campanulids</taxon>
        <taxon>Asterales</taxon>
        <taxon>Asteraceae</taxon>
        <taxon>Cichorioideae</taxon>
        <taxon>Cichorieae</taxon>
        <taxon>Lactucinae</taxon>
        <taxon>Lactuca</taxon>
    </lineage>
</organism>
<evidence type="ECO:0000256" key="3">
    <source>
        <dbReference type="ARBA" id="ARBA00022801"/>
    </source>
</evidence>
<evidence type="ECO:0000313" key="10">
    <source>
        <dbReference type="Proteomes" id="UP000235145"/>
    </source>
</evidence>
<comment type="similarity">
    <text evidence="4">Belongs to the AB hydrolase superfamily. Epoxide hydrolase family.</text>
</comment>
<dbReference type="Gene3D" id="3.40.50.1820">
    <property type="entry name" value="alpha/beta hydrolase"/>
    <property type="match status" value="1"/>
</dbReference>
<dbReference type="GO" id="GO:0004301">
    <property type="term" value="F:epoxide hydrolase activity"/>
    <property type="evidence" value="ECO:0007669"/>
    <property type="project" value="UniProtKB-EC"/>
</dbReference>
<evidence type="ECO:0000256" key="1">
    <source>
        <dbReference type="ARBA" id="ARBA00004721"/>
    </source>
</evidence>